<dbReference type="EMBL" id="CP073720">
    <property type="protein sequence ID" value="UWP83089.1"/>
    <property type="molecule type" value="Genomic_DNA"/>
</dbReference>
<protein>
    <submittedName>
        <fullName evidence="2">Uncharacterized protein</fullName>
    </submittedName>
</protein>
<reference evidence="2" key="1">
    <citation type="submission" date="2021-04" db="EMBL/GenBank/DDBJ databases">
        <authorList>
            <person name="Hartkoorn R.C."/>
            <person name="Beaudoing E."/>
            <person name="Hot D."/>
        </authorList>
    </citation>
    <scope>NUCLEOTIDE SEQUENCE</scope>
    <source>
        <strain evidence="2">NRRL B-16292</strain>
    </source>
</reference>
<sequence>MAADWIGTVSTAVVGLAGISSTLWTTNRARKSERELAMNAVTVERDRLQLQLCREEYLAYLRVVESAFDLQNKIRHTYATDEIEQDTYQAADAKLVELIEHVVRLRLCAPELIVDKADNLRKTIAGMFEQTLANGGALLDTYAEAQRALTNVMREDLDRRERAIGMDYSSS</sequence>
<reference evidence="2" key="2">
    <citation type="submission" date="2022-09" db="EMBL/GenBank/DDBJ databases">
        <title>Biosynthetic gene clusters of Dactylosporangioum fulvum.</title>
        <authorList>
            <person name="Caradec T."/>
        </authorList>
    </citation>
    <scope>NUCLEOTIDE SEQUENCE</scope>
    <source>
        <strain evidence="2">NRRL B-16292</strain>
    </source>
</reference>
<dbReference type="Proteomes" id="UP001059617">
    <property type="component" value="Chromosome"/>
</dbReference>
<name>A0ABY5W1E0_9ACTN</name>
<evidence type="ECO:0000313" key="2">
    <source>
        <dbReference type="EMBL" id="UWP83089.1"/>
    </source>
</evidence>
<gene>
    <name evidence="2" type="ORF">Dfulv_01915</name>
</gene>
<organism evidence="2 3">
    <name type="scientific">Dactylosporangium fulvum</name>
    <dbReference type="NCBI Taxonomy" id="53359"/>
    <lineage>
        <taxon>Bacteria</taxon>
        <taxon>Bacillati</taxon>
        <taxon>Actinomycetota</taxon>
        <taxon>Actinomycetes</taxon>
        <taxon>Micromonosporales</taxon>
        <taxon>Micromonosporaceae</taxon>
        <taxon>Dactylosporangium</taxon>
    </lineage>
</organism>
<proteinExistence type="predicted"/>
<keyword evidence="1" id="KW-0812">Transmembrane</keyword>
<keyword evidence="1" id="KW-1133">Transmembrane helix</keyword>
<keyword evidence="3" id="KW-1185">Reference proteome</keyword>
<keyword evidence="1" id="KW-0472">Membrane</keyword>
<dbReference type="RefSeq" id="WP_259860867.1">
    <property type="nucleotide sequence ID" value="NZ_BAAAST010000055.1"/>
</dbReference>
<evidence type="ECO:0000256" key="1">
    <source>
        <dbReference type="SAM" id="Phobius"/>
    </source>
</evidence>
<evidence type="ECO:0000313" key="3">
    <source>
        <dbReference type="Proteomes" id="UP001059617"/>
    </source>
</evidence>
<accession>A0ABY5W1E0</accession>
<feature type="transmembrane region" description="Helical" evidence="1">
    <location>
        <begin position="6"/>
        <end position="24"/>
    </location>
</feature>